<gene>
    <name evidence="10" type="ORF">J2T09_002879</name>
</gene>
<keyword evidence="3" id="KW-0808">Transferase</keyword>
<dbReference type="Gene3D" id="2.40.440.10">
    <property type="entry name" value="L,D-transpeptidase catalytic domain-like"/>
    <property type="match status" value="1"/>
</dbReference>
<protein>
    <submittedName>
        <fullName evidence="10">Murein L,D-transpeptidase YcbB/YkuD</fullName>
    </submittedName>
</protein>
<evidence type="ECO:0000259" key="9">
    <source>
        <dbReference type="PROSITE" id="PS52029"/>
    </source>
</evidence>
<dbReference type="InterPro" id="IPR005490">
    <property type="entry name" value="LD_TPept_cat_dom"/>
</dbReference>
<dbReference type="Pfam" id="PF03734">
    <property type="entry name" value="YkuD"/>
    <property type="match status" value="1"/>
</dbReference>
<evidence type="ECO:0000256" key="3">
    <source>
        <dbReference type="ARBA" id="ARBA00022679"/>
    </source>
</evidence>
<dbReference type="EMBL" id="JAUSRF010000008">
    <property type="protein sequence ID" value="MDP9838119.1"/>
    <property type="molecule type" value="Genomic_DNA"/>
</dbReference>
<dbReference type="InterPro" id="IPR002477">
    <property type="entry name" value="Peptidoglycan-bd-like"/>
</dbReference>
<dbReference type="SUPFAM" id="SSF47090">
    <property type="entry name" value="PGBD-like"/>
    <property type="match status" value="1"/>
</dbReference>
<dbReference type="Gene3D" id="1.10.101.10">
    <property type="entry name" value="PGBD-like superfamily/PGBD"/>
    <property type="match status" value="1"/>
</dbReference>
<accession>A0ABT9PWK6</accession>
<proteinExistence type="inferred from homology"/>
<evidence type="ECO:0000313" key="10">
    <source>
        <dbReference type="EMBL" id="MDP9838119.1"/>
    </source>
</evidence>
<dbReference type="InterPro" id="IPR036365">
    <property type="entry name" value="PGBD-like_sf"/>
</dbReference>
<keyword evidence="5 7" id="KW-0573">Peptidoglycan synthesis</keyword>
<evidence type="ECO:0000256" key="1">
    <source>
        <dbReference type="ARBA" id="ARBA00004752"/>
    </source>
</evidence>
<feature type="domain" description="L,D-TPase catalytic" evidence="9">
    <location>
        <begin position="549"/>
        <end position="722"/>
    </location>
</feature>
<name>A0ABT9PWK6_9HYPH</name>
<feature type="region of interest" description="Disordered" evidence="8">
    <location>
        <begin position="195"/>
        <end position="312"/>
    </location>
</feature>
<dbReference type="SUPFAM" id="SSF141523">
    <property type="entry name" value="L,D-transpeptidase catalytic domain-like"/>
    <property type="match status" value="1"/>
</dbReference>
<dbReference type="Pfam" id="PF20142">
    <property type="entry name" value="Scaffold"/>
    <property type="match status" value="2"/>
</dbReference>
<dbReference type="InterPro" id="IPR036366">
    <property type="entry name" value="PGBDSf"/>
</dbReference>
<comment type="similarity">
    <text evidence="2">Belongs to the YkuD family.</text>
</comment>
<organism evidence="10 11">
    <name type="scientific">Neorhizobium huautlense</name>
    <dbReference type="NCBI Taxonomy" id="67774"/>
    <lineage>
        <taxon>Bacteria</taxon>
        <taxon>Pseudomonadati</taxon>
        <taxon>Pseudomonadota</taxon>
        <taxon>Alphaproteobacteria</taxon>
        <taxon>Hyphomicrobiales</taxon>
        <taxon>Rhizobiaceae</taxon>
        <taxon>Rhizobium/Agrobacterium group</taxon>
        <taxon>Neorhizobium</taxon>
    </lineage>
</organism>
<keyword evidence="4 7" id="KW-0133">Cell shape</keyword>
<evidence type="ECO:0000256" key="5">
    <source>
        <dbReference type="ARBA" id="ARBA00022984"/>
    </source>
</evidence>
<keyword evidence="11" id="KW-1185">Reference proteome</keyword>
<evidence type="ECO:0000256" key="7">
    <source>
        <dbReference type="PROSITE-ProRule" id="PRU01373"/>
    </source>
</evidence>
<dbReference type="RefSeq" id="WP_306835628.1">
    <property type="nucleotide sequence ID" value="NZ_JAUSRF010000008.1"/>
</dbReference>
<keyword evidence="6 7" id="KW-0961">Cell wall biogenesis/degradation</keyword>
<comment type="pathway">
    <text evidence="1 7">Cell wall biogenesis; peptidoglycan biosynthesis.</text>
</comment>
<dbReference type="Proteomes" id="UP001241472">
    <property type="component" value="Unassembled WGS sequence"/>
</dbReference>
<evidence type="ECO:0000256" key="8">
    <source>
        <dbReference type="SAM" id="MobiDB-lite"/>
    </source>
</evidence>
<dbReference type="Pfam" id="PF01471">
    <property type="entry name" value="PG_binding_1"/>
    <property type="match status" value="1"/>
</dbReference>
<dbReference type="InterPro" id="IPR045380">
    <property type="entry name" value="LD_TPept_scaffold_dom"/>
</dbReference>
<evidence type="ECO:0000313" key="11">
    <source>
        <dbReference type="Proteomes" id="UP001241472"/>
    </source>
</evidence>
<dbReference type="InterPro" id="IPR052905">
    <property type="entry name" value="LD-transpeptidase_YkuD-like"/>
</dbReference>
<reference evidence="10 11" key="1">
    <citation type="submission" date="2023-07" db="EMBL/GenBank/DDBJ databases">
        <title>Sorghum-associated microbial communities from plants grown in Nebraska, USA.</title>
        <authorList>
            <person name="Schachtman D."/>
        </authorList>
    </citation>
    <scope>NUCLEOTIDE SEQUENCE [LARGE SCALE GENOMIC DNA]</scope>
    <source>
        <strain evidence="10 11">DS1307</strain>
    </source>
</reference>
<evidence type="ECO:0000256" key="2">
    <source>
        <dbReference type="ARBA" id="ARBA00005992"/>
    </source>
</evidence>
<dbReference type="CDD" id="cd16913">
    <property type="entry name" value="YkuD_like"/>
    <property type="match status" value="1"/>
</dbReference>
<dbReference type="PANTHER" id="PTHR41533:SF2">
    <property type="entry name" value="BLR7131 PROTEIN"/>
    <property type="match status" value="1"/>
</dbReference>
<dbReference type="PROSITE" id="PS52029">
    <property type="entry name" value="LD_TPASE"/>
    <property type="match status" value="1"/>
</dbReference>
<comment type="caution">
    <text evidence="10">The sequence shown here is derived from an EMBL/GenBank/DDBJ whole genome shotgun (WGS) entry which is preliminary data.</text>
</comment>
<sequence>MLNLRKTTTTLALLSGISMLGGAMLPVDAQAYTLMDMLKGRSREDVRRAPPGVVVEIPSERAIRDPEPLPKVAPPKYFTYRADAMRAVKTAGFAAASATDQTRFLVDARVSVPADVASAVEAYYAKSAAPLWIENGDLTEKARAVLAAMKNAADYGLDPADYAVDEPLLTTASVAPEAPTETTAHATDAVKTYSTTNTAETPVTPPAATAAETAAPATGTEAAPAATAETAPSAPAANTDAAAAAPTETAPTDTAPVATTAETAPAGTSEAATAATAEPAPAADAQPAVAATPDAPAAATSEAAPAATAEAPAADAAVAPPVAAETAPAAQPAVTEPAPAVVVIDDERAKELMQFDVALSAKAMLFAQDMVRGRLDPNRISEFHDFKRKPVDLAAVLDAAKTAPDAVAYFDGLAPANPEFKAMKAELAHLRAASEDADAIKLPDDLLLKPGMSSPEMANVFAAIQKKASDAFKTRQAETIAAYQQTPEYTPELVAFVKDFQKEAGLSSDGVVGRGTVRALVGDSNEDKVEKLIVAMEQLRWLPSDLGDRHVMINQPSFRVTYHENGVEQFSMRTVIGSKRHQTFFFQDKIKTVEFNPSWGVPQSIIVNEMVPKLRNDPSYLDRQGYEVAVNGRTVSSSSVDWYGSTRNISVRQPPSSDNALGDLKILFPNAHAIYMHDTPAKSFFKRDMRALSHGCVRLAEPRKMAAALLSISEKDVDARIASGRNVPTAVTADIPVYIAYFTAWPNKDGKVEYFGDVYDRDVATMKALAATAKARNPGA</sequence>
<feature type="active site" description="Nucleophile" evidence="7">
    <location>
        <position position="696"/>
    </location>
</feature>
<feature type="active site" description="Proton donor/acceptor" evidence="7">
    <location>
        <position position="677"/>
    </location>
</feature>
<dbReference type="PANTHER" id="PTHR41533">
    <property type="entry name" value="L,D-TRANSPEPTIDASE HI_1667-RELATED"/>
    <property type="match status" value="1"/>
</dbReference>
<evidence type="ECO:0000256" key="6">
    <source>
        <dbReference type="ARBA" id="ARBA00023316"/>
    </source>
</evidence>
<dbReference type="InterPro" id="IPR038063">
    <property type="entry name" value="Transpep_catalytic_dom"/>
</dbReference>
<evidence type="ECO:0000256" key="4">
    <source>
        <dbReference type="ARBA" id="ARBA00022960"/>
    </source>
</evidence>